<name>A0ABZ1U5B8_9ACTN</name>
<organism evidence="2 3">
    <name type="scientific">Kitasatospora purpeofusca</name>
    <dbReference type="NCBI Taxonomy" id="67352"/>
    <lineage>
        <taxon>Bacteria</taxon>
        <taxon>Bacillati</taxon>
        <taxon>Actinomycetota</taxon>
        <taxon>Actinomycetes</taxon>
        <taxon>Kitasatosporales</taxon>
        <taxon>Streptomycetaceae</taxon>
        <taxon>Kitasatospora</taxon>
    </lineage>
</organism>
<keyword evidence="3" id="KW-1185">Reference proteome</keyword>
<proteinExistence type="predicted"/>
<feature type="transmembrane region" description="Helical" evidence="1">
    <location>
        <begin position="34"/>
        <end position="54"/>
    </location>
</feature>
<feature type="transmembrane region" description="Helical" evidence="1">
    <location>
        <begin position="101"/>
        <end position="120"/>
    </location>
</feature>
<keyword evidence="1" id="KW-0472">Membrane</keyword>
<reference evidence="2" key="1">
    <citation type="submission" date="2022-10" db="EMBL/GenBank/DDBJ databases">
        <title>The complete genomes of actinobacterial strains from the NBC collection.</title>
        <authorList>
            <person name="Joergensen T.S."/>
            <person name="Alvarez Arevalo M."/>
            <person name="Sterndorff E.B."/>
            <person name="Faurdal D."/>
            <person name="Vuksanovic O."/>
            <person name="Mourched A.-S."/>
            <person name="Charusanti P."/>
            <person name="Shaw S."/>
            <person name="Blin K."/>
            <person name="Weber T."/>
        </authorList>
    </citation>
    <scope>NUCLEOTIDE SEQUENCE</scope>
    <source>
        <strain evidence="2">NBC_00222</strain>
    </source>
</reference>
<sequence length="157" mass="15857">MSDSVPVELSAAEALGLAARARAAAQAPQPVPTWYGATFAVGFSLYGLGLGYALWADVSWLAGVLGGGFAAVSGALGAVVTRRGGVARGWTPGFGGPMARWVVLVFAGALAVAVVVHLLGADARGTFGSAGVTVGALFWLAMVRANARIRREAEDDA</sequence>
<keyword evidence="1" id="KW-1133">Transmembrane helix</keyword>
<evidence type="ECO:0000313" key="3">
    <source>
        <dbReference type="Proteomes" id="UP001432222"/>
    </source>
</evidence>
<evidence type="ECO:0000256" key="1">
    <source>
        <dbReference type="SAM" id="Phobius"/>
    </source>
</evidence>
<dbReference type="Proteomes" id="UP001432222">
    <property type="component" value="Chromosome"/>
</dbReference>
<protein>
    <recommendedName>
        <fullName evidence="4">ATP synthase protein I</fullName>
    </recommendedName>
</protein>
<gene>
    <name evidence="2" type="ORF">OHA16_26955</name>
</gene>
<evidence type="ECO:0008006" key="4">
    <source>
        <dbReference type="Google" id="ProtNLM"/>
    </source>
</evidence>
<accession>A0ABZ1U5B8</accession>
<feature type="transmembrane region" description="Helical" evidence="1">
    <location>
        <begin position="126"/>
        <end position="143"/>
    </location>
</feature>
<keyword evidence="1" id="KW-0812">Transmembrane</keyword>
<dbReference type="RefSeq" id="WP_328956905.1">
    <property type="nucleotide sequence ID" value="NZ_CP108110.1"/>
</dbReference>
<evidence type="ECO:0000313" key="2">
    <source>
        <dbReference type="EMBL" id="WUQ86273.1"/>
    </source>
</evidence>
<dbReference type="EMBL" id="CP108110">
    <property type="protein sequence ID" value="WUQ86273.1"/>
    <property type="molecule type" value="Genomic_DNA"/>
</dbReference>
<feature type="transmembrane region" description="Helical" evidence="1">
    <location>
        <begin position="60"/>
        <end position="80"/>
    </location>
</feature>